<dbReference type="CDD" id="cd04301">
    <property type="entry name" value="NAT_SF"/>
    <property type="match status" value="1"/>
</dbReference>
<dbReference type="SUPFAM" id="SSF55729">
    <property type="entry name" value="Acyl-CoA N-acyltransferases (Nat)"/>
    <property type="match status" value="1"/>
</dbReference>
<dbReference type="AlphaFoldDB" id="A0A7W8D1C6"/>
<keyword evidence="2" id="KW-0808">Transferase</keyword>
<accession>A0A7W8D1C6</accession>
<dbReference type="PROSITE" id="PS51186">
    <property type="entry name" value="GNAT"/>
    <property type="match status" value="1"/>
</dbReference>
<comment type="caution">
    <text evidence="2">The sequence shown here is derived from an EMBL/GenBank/DDBJ whole genome shotgun (WGS) entry which is preliminary data.</text>
</comment>
<dbReference type="GO" id="GO:0016747">
    <property type="term" value="F:acyltransferase activity, transferring groups other than amino-acyl groups"/>
    <property type="evidence" value="ECO:0007669"/>
    <property type="project" value="InterPro"/>
</dbReference>
<evidence type="ECO:0000259" key="1">
    <source>
        <dbReference type="PROSITE" id="PS51186"/>
    </source>
</evidence>
<dbReference type="Pfam" id="PF13527">
    <property type="entry name" value="Acetyltransf_9"/>
    <property type="match status" value="1"/>
</dbReference>
<dbReference type="InterPro" id="IPR016181">
    <property type="entry name" value="Acyl_CoA_acyltransferase"/>
</dbReference>
<sequence length="304" mass="35880">MILDHSYGKEKEIRRLIARSCLHMDSLDVSAWMKYKYDPSGMFCAVEDKKIVACLQTKKRTFFYQGKACEALVLSLACTLPDYRQRGYFSELLEACMNYAACNHLITLAYTNFPKLLESKSFQPVSSTKYYWLEMENWNQGYAQHVQIYRPDIDLYPLYHEFLSHFDGSIRLDPQEFQNAIRLYLNCNHRVITAVDDQRELRGFAIYRINKEHIEIQILVYLDADAILDCFAYLKERCQTLSFIVSNQERFDKLFPMEIPRKQGTVLARLNNYKLFSVWSKENVHHAKEAFAALKKPIWNHMID</sequence>
<gene>
    <name evidence="2" type="ORF">HNQ43_000298</name>
</gene>
<dbReference type="RefSeq" id="WP_183374086.1">
    <property type="nucleotide sequence ID" value="NZ_JACHHD010000002.1"/>
</dbReference>
<protein>
    <submittedName>
        <fullName evidence="2">Putative acetyltransferase</fullName>
    </submittedName>
</protein>
<feature type="domain" description="N-acetyltransferase" evidence="1">
    <location>
        <begin position="3"/>
        <end position="225"/>
    </location>
</feature>
<reference evidence="2 3" key="1">
    <citation type="submission" date="2020-08" db="EMBL/GenBank/DDBJ databases">
        <title>Genomic Encyclopedia of Type Strains, Phase IV (KMG-IV): sequencing the most valuable type-strain genomes for metagenomic binning, comparative biology and taxonomic classification.</title>
        <authorList>
            <person name="Goeker M."/>
        </authorList>
    </citation>
    <scope>NUCLEOTIDE SEQUENCE [LARGE SCALE GENOMIC DNA]</scope>
    <source>
        <strain evidence="2 3">DSM 26963</strain>
    </source>
</reference>
<name>A0A7W8D1C6_9FIRM</name>
<evidence type="ECO:0000313" key="2">
    <source>
        <dbReference type="EMBL" id="MBB5184263.1"/>
    </source>
</evidence>
<evidence type="ECO:0000313" key="3">
    <source>
        <dbReference type="Proteomes" id="UP000521313"/>
    </source>
</evidence>
<organism evidence="2 3">
    <name type="scientific">Faecalicoccus acidiformans</name>
    <dbReference type="NCBI Taxonomy" id="915173"/>
    <lineage>
        <taxon>Bacteria</taxon>
        <taxon>Bacillati</taxon>
        <taxon>Bacillota</taxon>
        <taxon>Erysipelotrichia</taxon>
        <taxon>Erysipelotrichales</taxon>
        <taxon>Erysipelotrichaceae</taxon>
        <taxon>Faecalicoccus</taxon>
    </lineage>
</organism>
<dbReference type="InterPro" id="IPR000182">
    <property type="entry name" value="GNAT_dom"/>
</dbReference>
<proteinExistence type="predicted"/>
<dbReference type="EMBL" id="JACHHD010000002">
    <property type="protein sequence ID" value="MBB5184263.1"/>
    <property type="molecule type" value="Genomic_DNA"/>
</dbReference>
<dbReference type="Gene3D" id="3.40.630.30">
    <property type="match status" value="2"/>
</dbReference>
<dbReference type="Proteomes" id="UP000521313">
    <property type="component" value="Unassembled WGS sequence"/>
</dbReference>